<keyword evidence="1" id="KW-0175">Coiled coil</keyword>
<dbReference type="AlphaFoldDB" id="A0A2J6RL45"/>
<name>A0A2J6RL45_HYAVF</name>
<sequence length="430" mass="48043">MNAKRGRGKVEKGSAPSASRSPAGSQRSHSSFGVKGAGHSGAVHGPLDASTIAAGRDVSQKASKESQKNPFSITIPVNNYVGYPPHAPTTSSDNGSSQATAIQGPNEQRPLSLTRVSSEESDITAELNNLQEIERLKTEVKQLRVEKVEKERLKNEVEQLKHLLEEEKHKAREKEKMLVEKVASLQKRVKNLECEGLMASKLQAATAQTRYTYSEEMQSKDDKIERLEDQLRILEEDNQRYRFHIDELRGKTKDAEDQIRYTRLQNHIAELENSITDRTTQRKRVQALLNKAEDDQQETLYDEINSITKELKTMNVLLPKLRDDLANLPNPADFAGDLGLHSRSGSYDTQFDPMPELVADMSSLASGSPPQSESLDSMDGYLLDRTYQAKQSRPDADPWAKTVEPLKGLSPRASDRFATPAGKHKRRTGQ</sequence>
<feature type="compositionally biased region" description="Basic and acidic residues" evidence="2">
    <location>
        <begin position="58"/>
        <end position="67"/>
    </location>
</feature>
<proteinExistence type="predicted"/>
<evidence type="ECO:0000256" key="2">
    <source>
        <dbReference type="SAM" id="MobiDB-lite"/>
    </source>
</evidence>
<dbReference type="Proteomes" id="UP000235786">
    <property type="component" value="Unassembled WGS sequence"/>
</dbReference>
<feature type="compositionally biased region" description="Polar residues" evidence="2">
    <location>
        <begin position="363"/>
        <end position="375"/>
    </location>
</feature>
<evidence type="ECO:0000313" key="4">
    <source>
        <dbReference type="Proteomes" id="UP000235786"/>
    </source>
</evidence>
<reference evidence="3 4" key="1">
    <citation type="submission" date="2016-04" db="EMBL/GenBank/DDBJ databases">
        <title>A degradative enzymes factory behind the ericoid mycorrhizal symbiosis.</title>
        <authorList>
            <consortium name="DOE Joint Genome Institute"/>
            <person name="Martino E."/>
            <person name="Morin E."/>
            <person name="Grelet G."/>
            <person name="Kuo A."/>
            <person name="Kohler A."/>
            <person name="Daghino S."/>
            <person name="Barry K."/>
            <person name="Choi C."/>
            <person name="Cichocki N."/>
            <person name="Clum A."/>
            <person name="Copeland A."/>
            <person name="Hainaut M."/>
            <person name="Haridas S."/>
            <person name="Labutti K."/>
            <person name="Lindquist E."/>
            <person name="Lipzen A."/>
            <person name="Khouja H.-R."/>
            <person name="Murat C."/>
            <person name="Ohm R."/>
            <person name="Olson A."/>
            <person name="Spatafora J."/>
            <person name="Veneault-Fourrey C."/>
            <person name="Henrissat B."/>
            <person name="Grigoriev I."/>
            <person name="Martin F."/>
            <person name="Perotto S."/>
        </authorList>
    </citation>
    <scope>NUCLEOTIDE SEQUENCE [LARGE SCALE GENOMIC DNA]</scope>
    <source>
        <strain evidence="3 4">F</strain>
    </source>
</reference>
<evidence type="ECO:0000313" key="3">
    <source>
        <dbReference type="EMBL" id="PMD39235.1"/>
    </source>
</evidence>
<keyword evidence="4" id="KW-1185">Reference proteome</keyword>
<evidence type="ECO:0000256" key="1">
    <source>
        <dbReference type="SAM" id="Coils"/>
    </source>
</evidence>
<feature type="coiled-coil region" evidence="1">
    <location>
        <begin position="133"/>
        <end position="251"/>
    </location>
</feature>
<organism evidence="3 4">
    <name type="scientific">Hyaloscypha variabilis (strain UAMH 11265 / GT02V1 / F)</name>
    <name type="common">Meliniomyces variabilis</name>
    <dbReference type="NCBI Taxonomy" id="1149755"/>
    <lineage>
        <taxon>Eukaryota</taxon>
        <taxon>Fungi</taxon>
        <taxon>Dikarya</taxon>
        <taxon>Ascomycota</taxon>
        <taxon>Pezizomycotina</taxon>
        <taxon>Leotiomycetes</taxon>
        <taxon>Helotiales</taxon>
        <taxon>Hyaloscyphaceae</taxon>
        <taxon>Hyaloscypha</taxon>
        <taxon>Hyaloscypha variabilis</taxon>
    </lineage>
</organism>
<feature type="compositionally biased region" description="Low complexity" evidence="2">
    <location>
        <begin position="13"/>
        <end position="28"/>
    </location>
</feature>
<dbReference type="OrthoDB" id="3547401at2759"/>
<accession>A0A2J6RL45</accession>
<feature type="compositionally biased region" description="Polar residues" evidence="2">
    <location>
        <begin position="88"/>
        <end position="111"/>
    </location>
</feature>
<dbReference type="EMBL" id="KZ613947">
    <property type="protein sequence ID" value="PMD39235.1"/>
    <property type="molecule type" value="Genomic_DNA"/>
</dbReference>
<feature type="region of interest" description="Disordered" evidence="2">
    <location>
        <begin position="1"/>
        <end position="111"/>
    </location>
</feature>
<feature type="compositionally biased region" description="Polar residues" evidence="2">
    <location>
        <begin position="68"/>
        <end position="77"/>
    </location>
</feature>
<gene>
    <name evidence="3" type="ORF">L207DRAFT_635186</name>
</gene>
<protein>
    <submittedName>
        <fullName evidence="3">Uncharacterized protein</fullName>
    </submittedName>
</protein>
<feature type="region of interest" description="Disordered" evidence="2">
    <location>
        <begin position="361"/>
        <end position="430"/>
    </location>
</feature>